<sequence length="187" mass="20445" precursor="true">MNLYATLALSLALSMDAFTASVCKGASLFNPSLREAIRTGFIFGIIEAITPIIGWSLGLLASQYIIKWNHWIAFSLLFMLGIQMIYQSYHHAKNNRKPQPIHCHNSFTLITTALATSLDAMAIGVSLAFLHINIIHTAMTIGLMTMIMATLGILLGRYIGSLLGKKAEMIGGVTLIIIGFSIVYQNI</sequence>
<dbReference type="EMBL" id="UFQR01000003">
    <property type="protein sequence ID" value="SSW95232.1"/>
    <property type="molecule type" value="Genomic_DNA"/>
</dbReference>
<keyword evidence="2 8" id="KW-1003">Cell membrane</keyword>
<evidence type="ECO:0000256" key="8">
    <source>
        <dbReference type="HAMAP-Rule" id="MF_01521"/>
    </source>
</evidence>
<dbReference type="InterPro" id="IPR003810">
    <property type="entry name" value="Mntp/YtaF"/>
</dbReference>
<feature type="transmembrane region" description="Helical" evidence="8">
    <location>
        <begin position="68"/>
        <end position="86"/>
    </location>
</feature>
<dbReference type="AlphaFoldDB" id="A0A3B0LXM8"/>
<protein>
    <recommendedName>
        <fullName evidence="8">Putative manganese efflux pump MntP</fullName>
    </recommendedName>
</protein>
<dbReference type="HAMAP" id="MF_01521">
    <property type="entry name" value="MntP_pump"/>
    <property type="match status" value="1"/>
</dbReference>
<dbReference type="PANTHER" id="PTHR35529">
    <property type="entry name" value="MANGANESE EFFLUX PUMP MNTP-RELATED"/>
    <property type="match status" value="1"/>
</dbReference>
<feature type="transmembrane region" description="Helical" evidence="8">
    <location>
        <begin position="166"/>
        <end position="184"/>
    </location>
</feature>
<keyword evidence="5 8" id="KW-0406">Ion transport</keyword>
<keyword evidence="1 8" id="KW-0813">Transport</keyword>
<reference evidence="9" key="1">
    <citation type="submission" date="2018-04" db="EMBL/GenBank/DDBJ databases">
        <authorList>
            <person name="Go L.Y."/>
            <person name="Mitchell J.A."/>
        </authorList>
    </citation>
    <scope>NUCLEOTIDE SEQUENCE</scope>
    <source>
        <strain evidence="9">ARTV</strain>
    </source>
</reference>
<comment type="function">
    <text evidence="8">Probably functions as a manganese efflux pump.</text>
</comment>
<keyword evidence="4 8" id="KW-1133">Transmembrane helix</keyword>
<evidence type="ECO:0000256" key="6">
    <source>
        <dbReference type="ARBA" id="ARBA00023136"/>
    </source>
</evidence>
<evidence type="ECO:0000313" key="9">
    <source>
        <dbReference type="EMBL" id="SSW95232.1"/>
    </source>
</evidence>
<feature type="transmembrane region" description="Helical" evidence="8">
    <location>
        <begin position="141"/>
        <end position="160"/>
    </location>
</feature>
<evidence type="ECO:0000256" key="2">
    <source>
        <dbReference type="ARBA" id="ARBA00022475"/>
    </source>
</evidence>
<gene>
    <name evidence="8 9" type="primary">mntP</name>
    <name evidence="9" type="ORF">ARTV_0978</name>
</gene>
<keyword evidence="3 8" id="KW-0812">Transmembrane</keyword>
<name>A0A3B0LXM8_9GAMM</name>
<dbReference type="Pfam" id="PF02659">
    <property type="entry name" value="Mntp"/>
    <property type="match status" value="1"/>
</dbReference>
<feature type="transmembrane region" description="Helical" evidence="8">
    <location>
        <begin position="41"/>
        <end position="61"/>
    </location>
</feature>
<evidence type="ECO:0000256" key="3">
    <source>
        <dbReference type="ARBA" id="ARBA00022692"/>
    </source>
</evidence>
<evidence type="ECO:0000256" key="7">
    <source>
        <dbReference type="ARBA" id="ARBA00023211"/>
    </source>
</evidence>
<evidence type="ECO:0000256" key="4">
    <source>
        <dbReference type="ARBA" id="ARBA00022989"/>
    </source>
</evidence>
<proteinExistence type="inferred from homology"/>
<evidence type="ECO:0000256" key="1">
    <source>
        <dbReference type="ARBA" id="ARBA00022448"/>
    </source>
</evidence>
<comment type="similarity">
    <text evidence="8">Belongs to the MntP (TC 9.B.29) family.</text>
</comment>
<dbReference type="InterPro" id="IPR022929">
    <property type="entry name" value="Put_MntP"/>
</dbReference>
<dbReference type="GO" id="GO:0005384">
    <property type="term" value="F:manganese ion transmembrane transporter activity"/>
    <property type="evidence" value="ECO:0007669"/>
    <property type="project" value="UniProtKB-UniRule"/>
</dbReference>
<feature type="transmembrane region" description="Helical" evidence="8">
    <location>
        <begin position="106"/>
        <end position="129"/>
    </location>
</feature>
<comment type="subcellular location">
    <subcellularLocation>
        <location evidence="8">Cell membrane</location>
        <topology evidence="8">Multi-pass membrane protein</topology>
    </subcellularLocation>
</comment>
<dbReference type="PANTHER" id="PTHR35529:SF1">
    <property type="entry name" value="MANGANESE EFFLUX PUMP MNTP-RELATED"/>
    <property type="match status" value="1"/>
</dbReference>
<evidence type="ECO:0000256" key="5">
    <source>
        <dbReference type="ARBA" id="ARBA00023065"/>
    </source>
</evidence>
<keyword evidence="6 8" id="KW-0472">Membrane</keyword>
<dbReference type="NCBIfam" id="NF008546">
    <property type="entry name" value="PRK11469.1"/>
    <property type="match status" value="1"/>
</dbReference>
<organism evidence="9">
    <name type="scientific">Arsenophonus endosymbiont of Trialeurodes vaporariorum</name>
    <dbReference type="NCBI Taxonomy" id="235567"/>
    <lineage>
        <taxon>Bacteria</taxon>
        <taxon>Pseudomonadati</taxon>
        <taxon>Pseudomonadota</taxon>
        <taxon>Gammaproteobacteria</taxon>
        <taxon>Enterobacterales</taxon>
        <taxon>Morganellaceae</taxon>
        <taxon>Arsenophonus</taxon>
    </lineage>
</organism>
<dbReference type="GO" id="GO:0005886">
    <property type="term" value="C:plasma membrane"/>
    <property type="evidence" value="ECO:0007669"/>
    <property type="project" value="UniProtKB-SubCell"/>
</dbReference>
<keyword evidence="7 8" id="KW-0464">Manganese</keyword>
<accession>A0A3B0LXM8</accession>